<proteinExistence type="predicted"/>
<gene>
    <name evidence="1" type="ORF">P5G51_017660</name>
</gene>
<dbReference type="Proteomes" id="UP001228376">
    <property type="component" value="Unassembled WGS sequence"/>
</dbReference>
<evidence type="ECO:0008006" key="3">
    <source>
        <dbReference type="Google" id="ProtNLM"/>
    </source>
</evidence>
<sequence>MKKNKNLLNMTNSMLKEGYPELKEALEGLSPVYAKIIFPRRMQYDYSQEELANKAKTY</sequence>
<accession>A0ABU5CKM9</accession>
<keyword evidence="2" id="KW-1185">Reference proteome</keyword>
<comment type="caution">
    <text evidence="1">The sequence shown here is derived from an EMBL/GenBank/DDBJ whole genome shotgun (WGS) entry which is preliminary data.</text>
</comment>
<reference evidence="1 2" key="1">
    <citation type="submission" date="2023-10" db="EMBL/GenBank/DDBJ databases">
        <title>179-bfca-hs.</title>
        <authorList>
            <person name="Miliotis G."/>
            <person name="Sengupta P."/>
            <person name="Hameed A."/>
            <person name="Chuvochina M."/>
            <person name="Mcdonagh F."/>
            <person name="Simpson A.C."/>
            <person name="Singh N.K."/>
            <person name="Rekha P.D."/>
            <person name="Raman K."/>
            <person name="Hugenholtz P."/>
            <person name="Venkateswaran K."/>
        </authorList>
    </citation>
    <scope>NUCLEOTIDE SEQUENCE [LARGE SCALE GENOMIC DNA]</scope>
    <source>
        <strain evidence="1 2">179-BFC-A-HS</strain>
    </source>
</reference>
<protein>
    <recommendedName>
        <fullName evidence="3">Transcriptional regulator</fullName>
    </recommendedName>
</protein>
<dbReference type="EMBL" id="JAROCA020000003">
    <property type="protein sequence ID" value="MDY0406922.1"/>
    <property type="molecule type" value="Genomic_DNA"/>
</dbReference>
<dbReference type="RefSeq" id="WP_306066036.1">
    <property type="nucleotide sequence ID" value="NZ_JAROCA020000003.1"/>
</dbReference>
<organism evidence="1 2">
    <name type="scientific">Tigheibacillus jepli</name>
    <dbReference type="NCBI Taxonomy" id="3035914"/>
    <lineage>
        <taxon>Bacteria</taxon>
        <taxon>Bacillati</taxon>
        <taxon>Bacillota</taxon>
        <taxon>Bacilli</taxon>
        <taxon>Bacillales</taxon>
        <taxon>Bacillaceae</taxon>
        <taxon>Tigheibacillus</taxon>
    </lineage>
</organism>
<name>A0ABU5CKM9_9BACI</name>
<evidence type="ECO:0000313" key="1">
    <source>
        <dbReference type="EMBL" id="MDY0406922.1"/>
    </source>
</evidence>
<evidence type="ECO:0000313" key="2">
    <source>
        <dbReference type="Proteomes" id="UP001228376"/>
    </source>
</evidence>